<dbReference type="Proteomes" id="UP001521785">
    <property type="component" value="Unassembled WGS sequence"/>
</dbReference>
<evidence type="ECO:0000256" key="4">
    <source>
        <dbReference type="ARBA" id="ARBA00022737"/>
    </source>
</evidence>
<evidence type="ECO:0000256" key="6">
    <source>
        <dbReference type="ARBA" id="ARBA00023212"/>
    </source>
</evidence>
<organism evidence="9 10">
    <name type="scientific">Paraconiothyrium brasiliense</name>
    <dbReference type="NCBI Taxonomy" id="300254"/>
    <lineage>
        <taxon>Eukaryota</taxon>
        <taxon>Fungi</taxon>
        <taxon>Dikarya</taxon>
        <taxon>Ascomycota</taxon>
        <taxon>Pezizomycotina</taxon>
        <taxon>Dothideomycetes</taxon>
        <taxon>Pleosporomycetidae</taxon>
        <taxon>Pleosporales</taxon>
        <taxon>Massarineae</taxon>
        <taxon>Didymosphaeriaceae</taxon>
        <taxon>Paraconiothyrium</taxon>
    </lineage>
</organism>
<evidence type="ECO:0000313" key="9">
    <source>
        <dbReference type="EMBL" id="KAL1606541.1"/>
    </source>
</evidence>
<protein>
    <submittedName>
        <fullName evidence="9">Twinfilin-1</fullName>
    </submittedName>
</protein>
<feature type="domain" description="ADF-H" evidence="8">
    <location>
        <begin position="264"/>
        <end position="346"/>
    </location>
</feature>
<gene>
    <name evidence="9" type="primary">TWF1_1</name>
    <name evidence="9" type="ORF">SLS60_003946</name>
</gene>
<evidence type="ECO:0000256" key="5">
    <source>
        <dbReference type="ARBA" id="ARBA00023203"/>
    </source>
</evidence>
<sequence>MTGAMFLERGGSQELNVFKSGAPKSKIKTTRTTFSYKTHEFSPLEVTAQSYSDVPTTVIEAFADFTSNSSLFALPLRVTDRTLQTLSPVPCPKRSQHTFQQALNQLESVLNPGTALYLVLRHERSLAAITYIPYAANIDLKASLLDNRDALVKALGQEHFSSSIICKEIGEITDARSWDERSGKGQSWVDGDIECTDKCETTENGVLDLGHKKNKCRLCDRRMKNKLDDDALDALQNLTAGGDCSVNISTEVLQRNFNSRDLAPADIPSLIPTDKPSFTFYRHATNDRLYFIFCSPDSANVKERMKHTMAIPGLINIIAKDNGVNVDQKVEIHDPGELTFDQKDERIGRFRSMYLRNDLAGTESQWEGMEEQQKILDAAR</sequence>
<proteinExistence type="inferred from homology"/>
<dbReference type="Gene3D" id="3.40.20.10">
    <property type="entry name" value="Severin"/>
    <property type="match status" value="2"/>
</dbReference>
<comment type="similarity">
    <text evidence="2">Belongs to the actin-binding proteins ADF family. Twinfilin subfamily.</text>
</comment>
<keyword evidence="10" id="KW-1185">Reference proteome</keyword>
<keyword evidence="6" id="KW-0206">Cytoskeleton</keyword>
<keyword evidence="4" id="KW-0677">Repeat</keyword>
<dbReference type="Pfam" id="PF00241">
    <property type="entry name" value="Cofilin_ADF"/>
    <property type="match status" value="1"/>
</dbReference>
<accession>A0ABR3RQ39</accession>
<dbReference type="PANTHER" id="PTHR13759:SF1">
    <property type="entry name" value="TWINFILIN"/>
    <property type="match status" value="1"/>
</dbReference>
<keyword evidence="5" id="KW-0009">Actin-binding</keyword>
<evidence type="ECO:0000256" key="1">
    <source>
        <dbReference type="ARBA" id="ARBA00004245"/>
    </source>
</evidence>
<evidence type="ECO:0000313" key="10">
    <source>
        <dbReference type="Proteomes" id="UP001521785"/>
    </source>
</evidence>
<keyword evidence="3" id="KW-0963">Cytoplasm</keyword>
<dbReference type="InterPro" id="IPR029006">
    <property type="entry name" value="ADF-H/Gelsolin-like_dom_sf"/>
</dbReference>
<dbReference type="SUPFAM" id="SSF55753">
    <property type="entry name" value="Actin depolymerizing proteins"/>
    <property type="match status" value="2"/>
</dbReference>
<reference evidence="9 10" key="1">
    <citation type="submission" date="2024-02" db="EMBL/GenBank/DDBJ databases">
        <title>De novo assembly and annotation of 12 fungi associated with fruit tree decline syndrome in Ontario, Canada.</title>
        <authorList>
            <person name="Sulman M."/>
            <person name="Ellouze W."/>
            <person name="Ilyukhin E."/>
        </authorList>
    </citation>
    <scope>NUCLEOTIDE SEQUENCE [LARGE SCALE GENOMIC DNA]</scope>
    <source>
        <strain evidence="9 10">M42-189</strain>
    </source>
</reference>
<dbReference type="InterPro" id="IPR002108">
    <property type="entry name" value="ADF-H"/>
</dbReference>
<evidence type="ECO:0000256" key="2">
    <source>
        <dbReference type="ARBA" id="ARBA00009557"/>
    </source>
</evidence>
<evidence type="ECO:0000259" key="8">
    <source>
        <dbReference type="Pfam" id="PF00241"/>
    </source>
</evidence>
<comment type="subunit">
    <text evidence="7">Interacts with G-actin; ADP-actin form.</text>
</comment>
<dbReference type="PANTHER" id="PTHR13759">
    <property type="entry name" value="TWINFILIN"/>
    <property type="match status" value="1"/>
</dbReference>
<evidence type="ECO:0000256" key="3">
    <source>
        <dbReference type="ARBA" id="ARBA00022490"/>
    </source>
</evidence>
<name>A0ABR3RQ39_9PLEO</name>
<evidence type="ECO:0000256" key="7">
    <source>
        <dbReference type="ARBA" id="ARBA00038532"/>
    </source>
</evidence>
<dbReference type="EMBL" id="JAKJXO020000004">
    <property type="protein sequence ID" value="KAL1606541.1"/>
    <property type="molecule type" value="Genomic_DNA"/>
</dbReference>
<comment type="caution">
    <text evidence="9">The sequence shown here is derived from an EMBL/GenBank/DDBJ whole genome shotgun (WGS) entry which is preliminary data.</text>
</comment>
<comment type="subcellular location">
    <subcellularLocation>
        <location evidence="1">Cytoplasm</location>
        <location evidence="1">Cytoskeleton</location>
    </subcellularLocation>
</comment>
<dbReference type="InterPro" id="IPR028458">
    <property type="entry name" value="Twinfilin"/>
</dbReference>